<feature type="domain" description="CBS" evidence="3">
    <location>
        <begin position="81"/>
        <end position="141"/>
    </location>
</feature>
<dbReference type="PROSITE" id="PS51371">
    <property type="entry name" value="CBS"/>
    <property type="match status" value="4"/>
</dbReference>
<dbReference type="SUPFAM" id="SSF54631">
    <property type="entry name" value="CBS-domain pair"/>
    <property type="match status" value="2"/>
</dbReference>
<evidence type="ECO:0000256" key="2">
    <source>
        <dbReference type="PROSITE-ProRule" id="PRU00703"/>
    </source>
</evidence>
<dbReference type="Proteomes" id="UP001595998">
    <property type="component" value="Unassembled WGS sequence"/>
</dbReference>
<proteinExistence type="predicted"/>
<reference evidence="5" key="1">
    <citation type="journal article" date="2019" name="Int. J. Syst. Evol. Microbiol.">
        <title>The Global Catalogue of Microorganisms (GCM) 10K type strain sequencing project: providing services to taxonomists for standard genome sequencing and annotation.</title>
        <authorList>
            <consortium name="The Broad Institute Genomics Platform"/>
            <consortium name="The Broad Institute Genome Sequencing Center for Infectious Disease"/>
            <person name="Wu L."/>
            <person name="Ma J."/>
        </authorList>
    </citation>
    <scope>NUCLEOTIDE SEQUENCE [LARGE SCALE GENOMIC DNA]</scope>
    <source>
        <strain evidence="5">CCUG 56029</strain>
    </source>
</reference>
<gene>
    <name evidence="4" type="ORF">ACFOZ9_10925</name>
</gene>
<dbReference type="InterPro" id="IPR046342">
    <property type="entry name" value="CBS_dom_sf"/>
</dbReference>
<evidence type="ECO:0000259" key="3">
    <source>
        <dbReference type="PROSITE" id="PS51371"/>
    </source>
</evidence>
<keyword evidence="5" id="KW-1185">Reference proteome</keyword>
<dbReference type="EMBL" id="JBHSEH010000010">
    <property type="protein sequence ID" value="MFC4426729.1"/>
    <property type="molecule type" value="Genomic_DNA"/>
</dbReference>
<dbReference type="Gene3D" id="3.10.580.10">
    <property type="entry name" value="CBS-domain"/>
    <property type="match status" value="2"/>
</dbReference>
<feature type="domain" description="CBS" evidence="3">
    <location>
        <begin position="7"/>
        <end position="64"/>
    </location>
</feature>
<feature type="domain" description="CBS" evidence="3">
    <location>
        <begin position="146"/>
        <end position="205"/>
    </location>
</feature>
<evidence type="ECO:0000256" key="1">
    <source>
        <dbReference type="ARBA" id="ARBA00023122"/>
    </source>
</evidence>
<name>A0ABV8XMB8_9DEIO</name>
<dbReference type="InterPro" id="IPR051257">
    <property type="entry name" value="Diverse_CBS-Domain"/>
</dbReference>
<dbReference type="PANTHER" id="PTHR43080:SF2">
    <property type="entry name" value="CBS DOMAIN-CONTAINING PROTEIN"/>
    <property type="match status" value="1"/>
</dbReference>
<accession>A0ABV8XMB8</accession>
<evidence type="ECO:0000313" key="5">
    <source>
        <dbReference type="Proteomes" id="UP001595998"/>
    </source>
</evidence>
<dbReference type="SMART" id="SM00116">
    <property type="entry name" value="CBS"/>
    <property type="match status" value="4"/>
</dbReference>
<dbReference type="RefSeq" id="WP_380039503.1">
    <property type="nucleotide sequence ID" value="NZ_JBHSEH010000010.1"/>
</dbReference>
<dbReference type="PANTHER" id="PTHR43080">
    <property type="entry name" value="CBS DOMAIN-CONTAINING PROTEIN CBSX3, MITOCHONDRIAL"/>
    <property type="match status" value="1"/>
</dbReference>
<organism evidence="4 5">
    <name type="scientific">Deinococcus navajonensis</name>
    <dbReference type="NCBI Taxonomy" id="309884"/>
    <lineage>
        <taxon>Bacteria</taxon>
        <taxon>Thermotogati</taxon>
        <taxon>Deinococcota</taxon>
        <taxon>Deinococci</taxon>
        <taxon>Deinococcales</taxon>
        <taxon>Deinococcaceae</taxon>
        <taxon>Deinococcus</taxon>
    </lineage>
</organism>
<dbReference type="CDD" id="cd02205">
    <property type="entry name" value="CBS_pair_SF"/>
    <property type="match status" value="2"/>
</dbReference>
<keyword evidence="1 2" id="KW-0129">CBS domain</keyword>
<dbReference type="InterPro" id="IPR000644">
    <property type="entry name" value="CBS_dom"/>
</dbReference>
<protein>
    <submittedName>
        <fullName evidence="4">CBS domain-containing protein</fullName>
    </submittedName>
</protein>
<comment type="caution">
    <text evidence="4">The sequence shown here is derived from an EMBL/GenBank/DDBJ whole genome shotgun (WGS) entry which is preliminary data.</text>
</comment>
<dbReference type="Pfam" id="PF00571">
    <property type="entry name" value="CBS"/>
    <property type="match status" value="4"/>
</dbReference>
<feature type="domain" description="CBS" evidence="3">
    <location>
        <begin position="222"/>
        <end position="282"/>
    </location>
</feature>
<sequence length="291" mass="31350">MLVKDAMQAHAITTHPEASLVDAVTTMQTLQIGRLPVVKAGELVGLLTDGSVRRHLPALREGLTPWAFTARIGAIKVHQAMIRGVLTTRADSPLGLAVHLMHDRGVGGLPVLDDSDQLAGILTRTDVLWAAARWPRMQWDSLQQHMTTAPIVVSPSDLASEAAAKIRITQLKVLPVVEGEHLVGVLHARDLEAAIERAMAAHGDTVHGAHFFLAGKTVGDLMRAPLRYVLDSSPIPTVLQKMLEAQVYGLPVLAETGQLLGVITVKDMLNAVMNVMSRSRPLGFDEIEALS</sequence>
<evidence type="ECO:0000313" key="4">
    <source>
        <dbReference type="EMBL" id="MFC4426729.1"/>
    </source>
</evidence>